<evidence type="ECO:0000313" key="13">
    <source>
        <dbReference type="Proteomes" id="UP000032336"/>
    </source>
</evidence>
<feature type="domain" description="Aminoacyl-transfer RNA synthetases class-II family profile" evidence="11">
    <location>
        <begin position="33"/>
        <end position="462"/>
    </location>
</feature>
<evidence type="ECO:0000256" key="8">
    <source>
        <dbReference type="ARBA" id="ARBA00023146"/>
    </source>
</evidence>
<dbReference type="Pfam" id="PF00587">
    <property type="entry name" value="tRNA-synt_2b"/>
    <property type="match status" value="1"/>
</dbReference>
<evidence type="ECO:0000256" key="6">
    <source>
        <dbReference type="ARBA" id="ARBA00022840"/>
    </source>
</evidence>
<dbReference type="PRINTS" id="PR01046">
    <property type="entry name" value="TRNASYNTHPRO"/>
</dbReference>
<dbReference type="PANTHER" id="PTHR42753">
    <property type="entry name" value="MITOCHONDRIAL RIBOSOME PROTEIN L39/PROLYL-TRNA LIGASE FAMILY MEMBER"/>
    <property type="match status" value="1"/>
</dbReference>
<dbReference type="STRING" id="1121877.FEAC_08600"/>
<evidence type="ECO:0000256" key="1">
    <source>
        <dbReference type="ARBA" id="ARBA00012831"/>
    </source>
</evidence>
<dbReference type="InterPro" id="IPR007214">
    <property type="entry name" value="YbaK/aa-tRNA-synth-assoc-dom"/>
</dbReference>
<evidence type="ECO:0000256" key="3">
    <source>
        <dbReference type="ARBA" id="ARBA00022490"/>
    </source>
</evidence>
<dbReference type="InterPro" id="IPR036621">
    <property type="entry name" value="Anticodon-bd_dom_sf"/>
</dbReference>
<dbReference type="EMBL" id="JXUW01000005">
    <property type="protein sequence ID" value="KJE77426.1"/>
    <property type="molecule type" value="Genomic_DNA"/>
</dbReference>
<dbReference type="InterPro" id="IPR006195">
    <property type="entry name" value="aa-tRNA-synth_II"/>
</dbReference>
<dbReference type="PROSITE" id="PS50862">
    <property type="entry name" value="AA_TRNA_LIGASE_II"/>
    <property type="match status" value="1"/>
</dbReference>
<evidence type="ECO:0000256" key="7">
    <source>
        <dbReference type="ARBA" id="ARBA00022917"/>
    </source>
</evidence>
<dbReference type="EC" id="6.1.1.15" evidence="1 10"/>
<comment type="caution">
    <text evidence="12">The sequence shown here is derived from an EMBL/GenBank/DDBJ whole genome shotgun (WGS) entry which is preliminary data.</text>
</comment>
<dbReference type="GO" id="GO:0004827">
    <property type="term" value="F:proline-tRNA ligase activity"/>
    <property type="evidence" value="ECO:0007669"/>
    <property type="project" value="UniProtKB-UniRule"/>
</dbReference>
<dbReference type="Proteomes" id="UP000032336">
    <property type="component" value="Unassembled WGS sequence"/>
</dbReference>
<dbReference type="Gene3D" id="3.40.50.800">
    <property type="entry name" value="Anticodon-binding domain"/>
    <property type="match status" value="1"/>
</dbReference>
<proteinExistence type="predicted"/>
<keyword evidence="13" id="KW-1185">Reference proteome</keyword>
<evidence type="ECO:0000256" key="5">
    <source>
        <dbReference type="ARBA" id="ARBA00022741"/>
    </source>
</evidence>
<evidence type="ECO:0000256" key="4">
    <source>
        <dbReference type="ARBA" id="ARBA00022598"/>
    </source>
</evidence>
<dbReference type="Gene3D" id="3.30.930.10">
    <property type="entry name" value="Bira Bifunctional Protein, Domain 2"/>
    <property type="match status" value="2"/>
</dbReference>
<name>A0A0D8FWE4_9ACTN</name>
<keyword evidence="4 12" id="KW-0436">Ligase</keyword>
<dbReference type="Pfam" id="PF04073">
    <property type="entry name" value="tRNA_edit"/>
    <property type="match status" value="1"/>
</dbReference>
<keyword evidence="3" id="KW-0963">Cytoplasm</keyword>
<protein>
    <recommendedName>
        <fullName evidence="2 10">Proline--tRNA ligase</fullName>
        <ecNumber evidence="1 10">6.1.1.15</ecNumber>
    </recommendedName>
</protein>
<dbReference type="AlphaFoldDB" id="A0A0D8FWE4"/>
<evidence type="ECO:0000256" key="2">
    <source>
        <dbReference type="ARBA" id="ARBA00019110"/>
    </source>
</evidence>
<dbReference type="NCBIfam" id="TIGR00409">
    <property type="entry name" value="proS_fam_II"/>
    <property type="match status" value="1"/>
</dbReference>
<evidence type="ECO:0000313" key="12">
    <source>
        <dbReference type="EMBL" id="KJE77426.1"/>
    </source>
</evidence>
<evidence type="ECO:0000259" key="11">
    <source>
        <dbReference type="PROSITE" id="PS50862"/>
    </source>
</evidence>
<dbReference type="GO" id="GO:0002161">
    <property type="term" value="F:aminoacyl-tRNA deacylase activity"/>
    <property type="evidence" value="ECO:0007669"/>
    <property type="project" value="InterPro"/>
</dbReference>
<reference evidence="12 13" key="1">
    <citation type="submission" date="2015-01" db="EMBL/GenBank/DDBJ databases">
        <title>Draft genome of the acidophilic iron oxidizer Ferrimicrobium acidiphilum strain T23.</title>
        <authorList>
            <person name="Poehlein A."/>
            <person name="Eisen S."/>
            <person name="Schloemann M."/>
            <person name="Johnson B.D."/>
            <person name="Daniel R."/>
            <person name="Muehling M."/>
        </authorList>
    </citation>
    <scope>NUCLEOTIDE SEQUENCE [LARGE SCALE GENOMIC DNA]</scope>
    <source>
        <strain evidence="12 13">T23</strain>
    </source>
</reference>
<evidence type="ECO:0000256" key="9">
    <source>
        <dbReference type="ARBA" id="ARBA00047671"/>
    </source>
</evidence>
<dbReference type="GO" id="GO:0005829">
    <property type="term" value="C:cytosol"/>
    <property type="evidence" value="ECO:0007669"/>
    <property type="project" value="TreeGrafter"/>
</dbReference>
<dbReference type="PANTHER" id="PTHR42753:SF2">
    <property type="entry name" value="PROLINE--TRNA LIGASE"/>
    <property type="match status" value="1"/>
</dbReference>
<evidence type="ECO:0000256" key="10">
    <source>
        <dbReference type="NCBIfam" id="TIGR00409"/>
    </source>
</evidence>
<dbReference type="RefSeq" id="WP_035388791.1">
    <property type="nucleotide sequence ID" value="NZ_JQKF01000004.1"/>
</dbReference>
<dbReference type="SUPFAM" id="SSF55826">
    <property type="entry name" value="YbaK/ProRS associated domain"/>
    <property type="match status" value="1"/>
</dbReference>
<keyword evidence="7" id="KW-0648">Protein biosynthesis</keyword>
<dbReference type="eggNOG" id="COG0442">
    <property type="taxonomic scope" value="Bacteria"/>
</dbReference>
<dbReference type="InterPro" id="IPR045864">
    <property type="entry name" value="aa-tRNA-synth_II/BPL/LPL"/>
</dbReference>
<keyword evidence="6" id="KW-0067">ATP-binding</keyword>
<dbReference type="InterPro" id="IPR036754">
    <property type="entry name" value="YbaK/aa-tRNA-synt-asso_dom_sf"/>
</dbReference>
<sequence length="572" mass="62267">MRTSELVFKSLRETPQDAEAASHKLLLRGNYIRRLTSGVYSFLPLGYRLLRNVERIIEEELDRAGAAELLLPALQPVEIWRATGRIDKMADVLFGVEGKSGSFVLGPTHEEAVIEAMSPDIESYRDLPKLVYQLQTKFRDEPRARFGLMRTREFIMADGYSFDVDRDAMRSSYQKFYDAYLAIFARLGLQAEPVEADAGSIGGDVNHEFMVASTIGEDHFACCASCGYQANIEAARAGDREPVKVDLEVEPKTYSTPNAPGIESAIAALQALGVDVEIGGMLKSMLLIDEADRPVLALLPGDRTLNVPHGMRLADDTQMAGFAKGYIGPQGQSPRVQVLADPLVRTRPSWASGSNEHGSHVVGLRLGVDFSVDRFENLVVVEDGDPCPRCGASLSLVRSVEVGHTFQLGLTYSAVLPHARFHSVSGEELPYWMGCYGIGVTRVPAVVAQQYGSPDGDAVVWPLEVAPFVVSIVGVGATKDNEVTAISERLHASISEAGLSVIMEDRNVSVGVAMRDLELIGSPIFCIVGARSLAKGVVEVRERIHDRTIEVALEGVVETVVALGRELASERR</sequence>
<dbReference type="GeneID" id="78372147"/>
<dbReference type="GO" id="GO:0005524">
    <property type="term" value="F:ATP binding"/>
    <property type="evidence" value="ECO:0007669"/>
    <property type="project" value="UniProtKB-KW"/>
</dbReference>
<comment type="catalytic activity">
    <reaction evidence="9">
        <text>tRNA(Pro) + L-proline + ATP = L-prolyl-tRNA(Pro) + AMP + diphosphate</text>
        <dbReference type="Rhea" id="RHEA:14305"/>
        <dbReference type="Rhea" id="RHEA-COMP:9700"/>
        <dbReference type="Rhea" id="RHEA-COMP:9702"/>
        <dbReference type="ChEBI" id="CHEBI:30616"/>
        <dbReference type="ChEBI" id="CHEBI:33019"/>
        <dbReference type="ChEBI" id="CHEBI:60039"/>
        <dbReference type="ChEBI" id="CHEBI:78442"/>
        <dbReference type="ChEBI" id="CHEBI:78532"/>
        <dbReference type="ChEBI" id="CHEBI:456215"/>
        <dbReference type="EC" id="6.1.1.15"/>
    </reaction>
</comment>
<gene>
    <name evidence="12" type="primary">proS</name>
    <name evidence="12" type="ORF">FEAC_08600</name>
</gene>
<dbReference type="InterPro" id="IPR002316">
    <property type="entry name" value="Pro-tRNA-ligase_IIa"/>
</dbReference>
<keyword evidence="5" id="KW-0547">Nucleotide-binding</keyword>
<dbReference type="OrthoDB" id="9809052at2"/>
<accession>A0A0D8FWE4</accession>
<dbReference type="InterPro" id="IPR004500">
    <property type="entry name" value="Pro-tRNA-synth_IIa_bac-type"/>
</dbReference>
<dbReference type="GO" id="GO:0006433">
    <property type="term" value="P:prolyl-tRNA aminoacylation"/>
    <property type="evidence" value="ECO:0007669"/>
    <property type="project" value="UniProtKB-UniRule"/>
</dbReference>
<dbReference type="InterPro" id="IPR050062">
    <property type="entry name" value="Pro-tRNA_synthetase"/>
</dbReference>
<dbReference type="Gene3D" id="3.90.960.10">
    <property type="entry name" value="YbaK/aminoacyl-tRNA synthetase-associated domain"/>
    <property type="match status" value="1"/>
</dbReference>
<dbReference type="InterPro" id="IPR002314">
    <property type="entry name" value="aa-tRNA-synt_IIb"/>
</dbReference>
<dbReference type="InterPro" id="IPR004154">
    <property type="entry name" value="Anticodon-bd"/>
</dbReference>
<dbReference type="NCBIfam" id="NF006625">
    <property type="entry name" value="PRK09194.1"/>
    <property type="match status" value="1"/>
</dbReference>
<dbReference type="SUPFAM" id="SSF52954">
    <property type="entry name" value="Class II aaRS ABD-related"/>
    <property type="match status" value="1"/>
</dbReference>
<dbReference type="Pfam" id="PF03129">
    <property type="entry name" value="HGTP_anticodon"/>
    <property type="match status" value="1"/>
</dbReference>
<organism evidence="12 13">
    <name type="scientific">Ferrimicrobium acidiphilum DSM 19497</name>
    <dbReference type="NCBI Taxonomy" id="1121877"/>
    <lineage>
        <taxon>Bacteria</taxon>
        <taxon>Bacillati</taxon>
        <taxon>Actinomycetota</taxon>
        <taxon>Acidimicrobiia</taxon>
        <taxon>Acidimicrobiales</taxon>
        <taxon>Acidimicrobiaceae</taxon>
        <taxon>Ferrimicrobium</taxon>
    </lineage>
</organism>
<dbReference type="SUPFAM" id="SSF55681">
    <property type="entry name" value="Class II aaRS and biotin synthetases"/>
    <property type="match status" value="1"/>
</dbReference>
<keyword evidence="8" id="KW-0030">Aminoacyl-tRNA synthetase</keyword>
<dbReference type="PATRIC" id="fig|1121877.4.peg.915"/>